<evidence type="ECO:0000313" key="2">
    <source>
        <dbReference type="Proteomes" id="UP000320231"/>
    </source>
</evidence>
<gene>
    <name evidence="1" type="ORF">HSBAA_46970</name>
</gene>
<sequence>MNSELNMKETDIPTCHDKHVLSVHVDVDSNGGGELFGYSSVSIAIVSPQLQYLDVVGCN</sequence>
<accession>A0A455UFE6</accession>
<proteinExistence type="predicted"/>
<reference evidence="1 2" key="1">
    <citation type="journal article" date="2019" name="Microbiol. Resour. Announc.">
        <title>Complete Genome Sequence of Halomonas sulfidaeris Strain Esulfide1 Isolated from a Metal Sulfide Rock at a Depth of 2,200 Meters, Obtained Using Nanopore Sequencing.</title>
        <authorList>
            <person name="Saito M."/>
            <person name="Nishigata A."/>
            <person name="Galipon J."/>
            <person name="Arakawa K."/>
        </authorList>
    </citation>
    <scope>NUCLEOTIDE SEQUENCE [LARGE SCALE GENOMIC DNA]</scope>
    <source>
        <strain evidence="1 2">ATCC BAA-803</strain>
    </source>
</reference>
<name>A0A455UFE6_9GAMM</name>
<dbReference type="AlphaFoldDB" id="A0A455UFE6"/>
<organism evidence="1 2">
    <name type="scientific">Vreelandella sulfidaeris</name>
    <dbReference type="NCBI Taxonomy" id="115553"/>
    <lineage>
        <taxon>Bacteria</taxon>
        <taxon>Pseudomonadati</taxon>
        <taxon>Pseudomonadota</taxon>
        <taxon>Gammaproteobacteria</taxon>
        <taxon>Oceanospirillales</taxon>
        <taxon>Halomonadaceae</taxon>
        <taxon>Vreelandella</taxon>
    </lineage>
</organism>
<dbReference type="Proteomes" id="UP000320231">
    <property type="component" value="Chromosome"/>
</dbReference>
<protein>
    <submittedName>
        <fullName evidence="1">Uncharacterized protein</fullName>
    </submittedName>
</protein>
<evidence type="ECO:0000313" key="1">
    <source>
        <dbReference type="EMBL" id="BBI63391.1"/>
    </source>
</evidence>
<dbReference type="KEGG" id="hsr:HSBAA_46970"/>
<dbReference type="EMBL" id="AP019514">
    <property type="protein sequence ID" value="BBI63391.1"/>
    <property type="molecule type" value="Genomic_DNA"/>
</dbReference>